<keyword evidence="2" id="KW-1185">Reference proteome</keyword>
<reference evidence="1 2" key="1">
    <citation type="submission" date="2021-03" db="EMBL/GenBank/DDBJ databases">
        <title>The first data on the complete genome of the tetrodotoxin-producing bacterium.</title>
        <authorList>
            <person name="Melnikova D.I."/>
            <person name="Nijland R."/>
            <person name="Magarlamov T.Y."/>
        </authorList>
    </citation>
    <scope>NUCLEOTIDE SEQUENCE [LARGE SCALE GENOMIC DNA]</scope>
    <source>
        <strain evidence="1 2">1839</strain>
    </source>
</reference>
<name>A0ABX8F948_9BACI</name>
<dbReference type="Pfam" id="PF04883">
    <property type="entry name" value="HK97-gp10_like"/>
    <property type="match status" value="1"/>
</dbReference>
<protein>
    <submittedName>
        <fullName evidence="1">HK97 gp10 family phage protein</fullName>
    </submittedName>
</protein>
<dbReference type="InterPro" id="IPR010064">
    <property type="entry name" value="HK97-gp10_tail"/>
</dbReference>
<dbReference type="EMBL" id="CP071709">
    <property type="protein sequence ID" value="QVY60935.1"/>
    <property type="molecule type" value="Genomic_DNA"/>
</dbReference>
<gene>
    <name evidence="1" type="ORF">J1899_18480</name>
</gene>
<accession>A0ABX8F948</accession>
<sequence>MASWGTVDFQQLRDLQRQLNKVQASEFDKFCEDVAKELAARLLAKVIKRTPTGKYPASTGKVGGTLKRGWTAKTHAEAASGSSNKNAKVYADSLPVTKTGNVFKILVINPVHYAPYVEFGHRTRNHKGWVPGQFMLSISEDELRSQAQAIVNTRVAEFLRRCFQ</sequence>
<proteinExistence type="predicted"/>
<evidence type="ECO:0000313" key="2">
    <source>
        <dbReference type="Proteomes" id="UP000679247"/>
    </source>
</evidence>
<dbReference type="Proteomes" id="UP000679247">
    <property type="component" value="Chromosome"/>
</dbReference>
<organism evidence="1 2">
    <name type="scientific">Cytobacillus gottheilii</name>
    <dbReference type="NCBI Taxonomy" id="859144"/>
    <lineage>
        <taxon>Bacteria</taxon>
        <taxon>Bacillati</taxon>
        <taxon>Bacillota</taxon>
        <taxon>Bacilli</taxon>
        <taxon>Bacillales</taxon>
        <taxon>Bacillaceae</taxon>
        <taxon>Cytobacillus</taxon>
    </lineage>
</organism>
<dbReference type="RefSeq" id="WP_214475747.1">
    <property type="nucleotide sequence ID" value="NZ_CP071709.1"/>
</dbReference>
<evidence type="ECO:0000313" key="1">
    <source>
        <dbReference type="EMBL" id="QVY60935.1"/>
    </source>
</evidence>